<keyword evidence="3" id="KW-1185">Reference proteome</keyword>
<reference evidence="2 3" key="1">
    <citation type="submission" date="2016-10" db="EMBL/GenBank/DDBJ databases">
        <authorList>
            <person name="de Groot N.N."/>
        </authorList>
    </citation>
    <scope>NUCLEOTIDE SEQUENCE [LARGE SCALE GENOMIC DNA]</scope>
    <source>
        <strain evidence="2 3">Nv1</strain>
    </source>
</reference>
<name>A0A1H7MN32_9PROT</name>
<sequence>MRKKQLIGKKPAYFQGQLLLKDDFIDEQKYHINERARHSLNLHGWGVVRGLDVTATGDTSITISSGFAIDGKGREIAINEPEVLELSAFAPSSLLQITVSYETEQPSKDRPRIDCYGVLAASTGIEEAAVVLATVQLDDRGKLRPESISTATRRVVRTILSPGSVNAAALDPSLRTGWLRVPFRPTTIPQDTDPKKEGPPPPPFRVGATEARSHREIDGQPNTKGAGGTMAIPLPPGITHVHRLRVAGQENEKKIKIELFRGGWDPTNKKHIGGRDDPANKLLETEISGGPYDETYAIKEGELDPVTSTLSIDIRSTGYVRVSLVAVEISY</sequence>
<feature type="region of interest" description="Disordered" evidence="1">
    <location>
        <begin position="184"/>
        <end position="227"/>
    </location>
</feature>
<dbReference type="AlphaFoldDB" id="A0A1H7MN32"/>
<evidence type="ECO:0000313" key="3">
    <source>
        <dbReference type="Proteomes" id="UP000198620"/>
    </source>
</evidence>
<proteinExistence type="predicted"/>
<dbReference type="EMBL" id="FOBH01000005">
    <property type="protein sequence ID" value="SEL12278.1"/>
    <property type="molecule type" value="Genomic_DNA"/>
</dbReference>
<dbReference type="STRING" id="1233.SAMN05216387_105136"/>
<gene>
    <name evidence="2" type="ORF">SAMN05216387_105136</name>
</gene>
<evidence type="ECO:0000256" key="1">
    <source>
        <dbReference type="SAM" id="MobiDB-lite"/>
    </source>
</evidence>
<dbReference type="RefSeq" id="WP_090828589.1">
    <property type="nucleotide sequence ID" value="NZ_FOBH01000005.1"/>
</dbReference>
<dbReference type="OrthoDB" id="8555998at2"/>
<dbReference type="Proteomes" id="UP000198620">
    <property type="component" value="Unassembled WGS sequence"/>
</dbReference>
<evidence type="ECO:0000313" key="2">
    <source>
        <dbReference type="EMBL" id="SEL12278.1"/>
    </source>
</evidence>
<organism evidence="2 3">
    <name type="scientific">Nitrosovibrio tenuis</name>
    <dbReference type="NCBI Taxonomy" id="1233"/>
    <lineage>
        <taxon>Bacteria</taxon>
        <taxon>Pseudomonadati</taxon>
        <taxon>Pseudomonadota</taxon>
        <taxon>Betaproteobacteria</taxon>
        <taxon>Nitrosomonadales</taxon>
        <taxon>Nitrosomonadaceae</taxon>
        <taxon>Nitrosovibrio</taxon>
    </lineage>
</organism>
<protein>
    <submittedName>
        <fullName evidence="2">Uncharacterized protein</fullName>
    </submittedName>
</protein>
<accession>A0A1H7MN32</accession>